<dbReference type="AlphaFoldDB" id="A0AAU8TQ07"/>
<proteinExistence type="predicted"/>
<evidence type="ECO:0000313" key="1">
    <source>
        <dbReference type="EMBL" id="AJZ63455.1"/>
    </source>
</evidence>
<accession>A0AAU8TQ07</accession>
<dbReference type="KEGG" id="bfn:OI25_6049"/>
<gene>
    <name evidence="1" type="ORF">OI25_6049</name>
</gene>
<sequence length="29" mass="3352">MHWSLRLQKRALVISQISSQPNTTQAMLL</sequence>
<evidence type="ECO:0000313" key="2">
    <source>
        <dbReference type="Proteomes" id="UP000032614"/>
    </source>
</evidence>
<dbReference type="Proteomes" id="UP000032614">
    <property type="component" value="Chromosome 2"/>
</dbReference>
<organism evidence="1 2">
    <name type="scientific">Paraburkholderia fungorum</name>
    <dbReference type="NCBI Taxonomy" id="134537"/>
    <lineage>
        <taxon>Bacteria</taxon>
        <taxon>Pseudomonadati</taxon>
        <taxon>Pseudomonadota</taxon>
        <taxon>Betaproteobacteria</taxon>
        <taxon>Burkholderiales</taxon>
        <taxon>Burkholderiaceae</taxon>
        <taxon>Paraburkholderia</taxon>
    </lineage>
</organism>
<protein>
    <submittedName>
        <fullName evidence="1">Uncharacterized protein</fullName>
    </submittedName>
</protein>
<reference evidence="1 2" key="1">
    <citation type="journal article" date="2015" name="Genome Announc.">
        <title>Complete genome sequences for 59 burkholderia isolates, both pathogenic and near neighbor.</title>
        <authorList>
            <person name="Johnson S.L."/>
            <person name="Bishop-Lilly K.A."/>
            <person name="Ladner J.T."/>
            <person name="Daligault H.E."/>
            <person name="Davenport K.W."/>
            <person name="Jaissle J."/>
            <person name="Frey K.G."/>
            <person name="Koroleva G.I."/>
            <person name="Bruce D.C."/>
            <person name="Coyne S.R."/>
            <person name="Broomall S.M."/>
            <person name="Li P.E."/>
            <person name="Teshima H."/>
            <person name="Gibbons H.S."/>
            <person name="Palacios G.F."/>
            <person name="Rosenzweig C.N."/>
            <person name="Redden C.L."/>
            <person name="Xu Y."/>
            <person name="Minogue T.D."/>
            <person name="Chain P.S."/>
        </authorList>
    </citation>
    <scope>NUCLEOTIDE SEQUENCE [LARGE SCALE GENOMIC DNA]</scope>
    <source>
        <strain evidence="1 2">ATCC BAA-463</strain>
    </source>
</reference>
<dbReference type="EMBL" id="CP010027">
    <property type="protein sequence ID" value="AJZ63455.1"/>
    <property type="molecule type" value="Genomic_DNA"/>
</dbReference>
<name>A0AAU8TQ07_9BURK</name>